<dbReference type="HOGENOM" id="CLU_2734475_0_0_7"/>
<dbReference type="KEGG" id="hcm:HCD_07085"/>
<gene>
    <name evidence="1" type="ordered locus">HCD_07085</name>
</gene>
<evidence type="ECO:0000313" key="2">
    <source>
        <dbReference type="Proteomes" id="UP000005013"/>
    </source>
</evidence>
<reference evidence="1 2" key="1">
    <citation type="journal article" date="2013" name="PLoS ONE">
        <title>Sequence Divergence and Conservation in Genomes ofHelicobacter cetorum Strains from a Dolphin and a Whale.</title>
        <authorList>
            <person name="Kersulyte D."/>
            <person name="Rossi M."/>
            <person name="Berg D.E."/>
        </authorList>
    </citation>
    <scope>NUCLEOTIDE SEQUENCE [LARGE SCALE GENOMIC DNA]</scope>
    <source>
        <strain evidence="1 2">MIT 99-5656</strain>
    </source>
</reference>
<proteinExistence type="predicted"/>
<protein>
    <submittedName>
        <fullName evidence="1">Uncharacterized protein</fullName>
    </submittedName>
</protein>
<organism evidence="1 2">
    <name type="scientific">Helicobacter cetorum (strain ATCC BAA-540 / CCUG 52418 / MIT 99-5656)</name>
    <dbReference type="NCBI Taxonomy" id="1163745"/>
    <lineage>
        <taxon>Bacteria</taxon>
        <taxon>Pseudomonadati</taxon>
        <taxon>Campylobacterota</taxon>
        <taxon>Epsilonproteobacteria</taxon>
        <taxon>Campylobacterales</taxon>
        <taxon>Helicobacteraceae</taxon>
        <taxon>Helicobacter</taxon>
    </lineage>
</organism>
<dbReference type="STRING" id="1163745.HCD_07085"/>
<accession>I0ETZ1</accession>
<keyword evidence="2" id="KW-1185">Reference proteome</keyword>
<dbReference type="RefSeq" id="WP_014659891.1">
    <property type="nucleotide sequence ID" value="NC_017735.1"/>
</dbReference>
<evidence type="ECO:0000313" key="1">
    <source>
        <dbReference type="EMBL" id="AFI06410.1"/>
    </source>
</evidence>
<name>I0ETZ1_HELCM</name>
<dbReference type="Proteomes" id="UP000005013">
    <property type="component" value="Chromosome"/>
</dbReference>
<dbReference type="EMBL" id="CP003481">
    <property type="protein sequence ID" value="AFI06410.1"/>
    <property type="molecule type" value="Genomic_DNA"/>
</dbReference>
<sequence length="71" mass="8398">MSYNLTSQTDSMMGTLSGRAYALEICKQNKNQQLTLQIREQEIQVIIEQDFSLDLIAYLVFNVWFFKIFLR</sequence>
<dbReference type="PATRIC" id="fig|1163745.3.peg.1492"/>
<dbReference type="AlphaFoldDB" id="I0ETZ1"/>